<name>A0A2T5ML50_9GAMM</name>
<dbReference type="OrthoDB" id="9777638at2"/>
<dbReference type="PANTHER" id="PTHR43591">
    <property type="entry name" value="METHYLTRANSFERASE"/>
    <property type="match status" value="1"/>
</dbReference>
<evidence type="ECO:0000259" key="1">
    <source>
        <dbReference type="Pfam" id="PF13649"/>
    </source>
</evidence>
<dbReference type="Gene3D" id="3.40.50.150">
    <property type="entry name" value="Vaccinia Virus protein VP39"/>
    <property type="match status" value="1"/>
</dbReference>
<dbReference type="GO" id="GO:0008168">
    <property type="term" value="F:methyltransferase activity"/>
    <property type="evidence" value="ECO:0007669"/>
    <property type="project" value="TreeGrafter"/>
</dbReference>
<comment type="caution">
    <text evidence="2">The sequence shown here is derived from an EMBL/GenBank/DDBJ whole genome shotgun (WGS) entry which is preliminary data.</text>
</comment>
<dbReference type="Proteomes" id="UP000244248">
    <property type="component" value="Unassembled WGS sequence"/>
</dbReference>
<dbReference type="AlphaFoldDB" id="A0A2T5ML50"/>
<dbReference type="InterPro" id="IPR029063">
    <property type="entry name" value="SAM-dependent_MTases_sf"/>
</dbReference>
<organism evidence="2 3">
    <name type="scientific">Stenotrophobium rhamnosiphilum</name>
    <dbReference type="NCBI Taxonomy" id="2029166"/>
    <lineage>
        <taxon>Bacteria</taxon>
        <taxon>Pseudomonadati</taxon>
        <taxon>Pseudomonadota</taxon>
        <taxon>Gammaproteobacteria</taxon>
        <taxon>Nevskiales</taxon>
        <taxon>Nevskiaceae</taxon>
        <taxon>Stenotrophobium</taxon>
    </lineage>
</organism>
<sequence length="272" mass="28531">MTQPEKWQLGGNAPEVYETQLVPALFGPWAPLLVAQATLCAGERVLDVACGTGVVTRLAAEQVGPTGHVVGLDLNAGMLARARATPSPAGAAVDWQEGDAGALPFEASSFDAVICQLGFQYFPDRAQAAREMLRVLKPTGRLVALVWRGLSHSPGFSALATALERNVSTAAAAVMRAPFVFGDSPDEFRGLLAQAGFRTVRVGADVRMVRFSSPAAFVQHQVAGSPLSPHVAAVGDAARETLLREVTAAMQAHMNDDGLAFPIEGHIAVAQP</sequence>
<dbReference type="EMBL" id="QANS01000001">
    <property type="protein sequence ID" value="PTU33307.1"/>
    <property type="molecule type" value="Genomic_DNA"/>
</dbReference>
<dbReference type="PANTHER" id="PTHR43591:SF24">
    <property type="entry name" value="2-METHOXY-6-POLYPRENYL-1,4-BENZOQUINOL METHYLASE, MITOCHONDRIAL"/>
    <property type="match status" value="1"/>
</dbReference>
<evidence type="ECO:0000313" key="2">
    <source>
        <dbReference type="EMBL" id="PTU33307.1"/>
    </source>
</evidence>
<dbReference type="RefSeq" id="WP_107939016.1">
    <property type="nucleotide sequence ID" value="NZ_QANS01000001.1"/>
</dbReference>
<evidence type="ECO:0000313" key="3">
    <source>
        <dbReference type="Proteomes" id="UP000244248"/>
    </source>
</evidence>
<accession>A0A2T5ML50</accession>
<feature type="domain" description="Methyltransferase" evidence="1">
    <location>
        <begin position="45"/>
        <end position="140"/>
    </location>
</feature>
<proteinExistence type="predicted"/>
<reference evidence="2 3" key="1">
    <citation type="submission" date="2018-04" db="EMBL/GenBank/DDBJ databases">
        <title>Novel species isolated from glacier.</title>
        <authorList>
            <person name="Liu Q."/>
            <person name="Xin Y.-H."/>
        </authorList>
    </citation>
    <scope>NUCLEOTIDE SEQUENCE [LARGE SCALE GENOMIC DNA]</scope>
    <source>
        <strain evidence="2 3">GT1R17</strain>
    </source>
</reference>
<dbReference type="CDD" id="cd02440">
    <property type="entry name" value="AdoMet_MTases"/>
    <property type="match status" value="1"/>
</dbReference>
<dbReference type="SUPFAM" id="SSF53335">
    <property type="entry name" value="S-adenosyl-L-methionine-dependent methyltransferases"/>
    <property type="match status" value="1"/>
</dbReference>
<protein>
    <recommendedName>
        <fullName evidence="1">Methyltransferase domain-containing protein</fullName>
    </recommendedName>
</protein>
<dbReference type="Pfam" id="PF13649">
    <property type="entry name" value="Methyltransf_25"/>
    <property type="match status" value="1"/>
</dbReference>
<gene>
    <name evidence="2" type="ORF">CJD38_03150</name>
</gene>
<dbReference type="InterPro" id="IPR041698">
    <property type="entry name" value="Methyltransf_25"/>
</dbReference>
<keyword evidence="3" id="KW-1185">Reference proteome</keyword>